<dbReference type="Pfam" id="PF16363">
    <property type="entry name" value="GDP_Man_Dehyd"/>
    <property type="match status" value="2"/>
</dbReference>
<comment type="pathway">
    <text evidence="3">Carbohydrate metabolism; galactose metabolism.</text>
</comment>
<dbReference type="CDD" id="cd05247">
    <property type="entry name" value="UDP_G4E_1_SDR_e"/>
    <property type="match status" value="2"/>
</dbReference>
<keyword evidence="5" id="KW-0520">NAD</keyword>
<dbReference type="InterPro" id="IPR036291">
    <property type="entry name" value="NAD(P)-bd_dom_sf"/>
</dbReference>
<evidence type="ECO:0000313" key="9">
    <source>
        <dbReference type="Proteomes" id="UP000572268"/>
    </source>
</evidence>
<keyword evidence="6" id="KW-0413">Isomerase</keyword>
<organism evidence="8 9">
    <name type="scientific">Perkinsus olseni</name>
    <name type="common">Perkinsus atlanticus</name>
    <dbReference type="NCBI Taxonomy" id="32597"/>
    <lineage>
        <taxon>Eukaryota</taxon>
        <taxon>Sar</taxon>
        <taxon>Alveolata</taxon>
        <taxon>Perkinsozoa</taxon>
        <taxon>Perkinsea</taxon>
        <taxon>Perkinsida</taxon>
        <taxon>Perkinsidae</taxon>
        <taxon>Perkinsus</taxon>
    </lineage>
</organism>
<evidence type="ECO:0000256" key="4">
    <source>
        <dbReference type="ARBA" id="ARBA00013189"/>
    </source>
</evidence>
<dbReference type="Gene3D" id="3.90.25.10">
    <property type="entry name" value="UDP-galactose 4-epimerase, domain 1"/>
    <property type="match status" value="2"/>
</dbReference>
<dbReference type="EMBL" id="JABANN010000130">
    <property type="protein sequence ID" value="KAF4669973.1"/>
    <property type="molecule type" value="Genomic_DNA"/>
</dbReference>
<feature type="domain" description="NAD(P)-binding" evidence="7">
    <location>
        <begin position="375"/>
        <end position="694"/>
    </location>
</feature>
<dbReference type="GO" id="GO:0003978">
    <property type="term" value="F:UDP-glucose 4-epimerase activity"/>
    <property type="evidence" value="ECO:0007669"/>
    <property type="project" value="UniProtKB-EC"/>
</dbReference>
<dbReference type="NCBIfam" id="TIGR01179">
    <property type="entry name" value="galE"/>
    <property type="match status" value="2"/>
</dbReference>
<reference evidence="8 9" key="1">
    <citation type="submission" date="2020-04" db="EMBL/GenBank/DDBJ databases">
        <title>Perkinsus olseni comparative genomics.</title>
        <authorList>
            <person name="Bogema D.R."/>
        </authorList>
    </citation>
    <scope>NUCLEOTIDE SEQUENCE [LARGE SCALE GENOMIC DNA]</scope>
    <source>
        <strain evidence="8">ATCC PRA-31</strain>
    </source>
</reference>
<evidence type="ECO:0000256" key="6">
    <source>
        <dbReference type="ARBA" id="ARBA00023235"/>
    </source>
</evidence>
<dbReference type="Gene3D" id="3.40.50.720">
    <property type="entry name" value="NAD(P)-binding Rossmann-like Domain"/>
    <property type="match status" value="2"/>
</dbReference>
<sequence>MAVSTSSKGRVLCAGGMGYIGSHTIVQLLQAGYDCAILDNLSNSNPIVLERLKTITGVDVPFFKADCCDAAAMEKLFSAEHFDCVIHFAGFKAVGESVEKPLKYYHNNISGTITMLEAMIKNDCKKVVFSSSATVYKPQERPLVETDALGPINPYGQTKLMTEQIMEDVCVADKDMKVELLRYFNPVGAHPSGLIGESPNGRPNNLMPYVQQVAVGRRPCVNVFGNDYDTRDGTGVRDYIHVMDLADAHVKAVTYLLRDDVHGAHIHNLGTGRGASVLEMIEGLEEASGRKIPYKVVARRPGDLGSVICNPALAKNELGWEATRDMKTIMTDAWKWQSENPYGYDKEAPKEEAHAFSVVLVASMVGPSSSKGRVLCTGGMGYIGSHTIVILLDAGYDCAIVDNLSNSSAEVLNRLKTITGVDVPFFNADVGDADAMEKLFRDEHFDCVIHFAAFKAVGESVEKPLMYYRNNIGGTINMLETMMRHNCKKVVFSSSATVYQASEKPLTEDWPLGPINPYGQTKRMMEQILEDCCVADKEMKVELLRYFNPVGAHPSGLIGEAPSGYPNNLMPFIQQVGIGRRPHLNVFGNDYDTRDGTGVRDYIHVMDLADAHVKAVTYLLRDDVHGAHIHNLGTGNGSSVLEMVKAFEEASGRKIPYKVVARRPGDLGSVICNPALAKKELGWEATRDMKTIMTDAWKWQSENPYGYDKEAPKEG</sequence>
<dbReference type="GO" id="GO:0006012">
    <property type="term" value="P:galactose metabolic process"/>
    <property type="evidence" value="ECO:0007669"/>
    <property type="project" value="InterPro"/>
</dbReference>
<dbReference type="InterPro" id="IPR016040">
    <property type="entry name" value="NAD(P)-bd_dom"/>
</dbReference>
<proteinExistence type="predicted"/>
<evidence type="ECO:0000256" key="5">
    <source>
        <dbReference type="ARBA" id="ARBA00023027"/>
    </source>
</evidence>
<dbReference type="PANTHER" id="PTHR43725">
    <property type="entry name" value="UDP-GLUCOSE 4-EPIMERASE"/>
    <property type="match status" value="1"/>
</dbReference>
<protein>
    <recommendedName>
        <fullName evidence="4">UDP-glucose 4-epimerase</fullName>
        <ecNumber evidence="4">5.1.3.2</ecNumber>
    </recommendedName>
</protein>
<dbReference type="NCBIfam" id="NF007956">
    <property type="entry name" value="PRK10675.1"/>
    <property type="match status" value="2"/>
</dbReference>
<dbReference type="Proteomes" id="UP000572268">
    <property type="component" value="Unassembled WGS sequence"/>
</dbReference>
<evidence type="ECO:0000259" key="7">
    <source>
        <dbReference type="Pfam" id="PF16363"/>
    </source>
</evidence>
<dbReference type="GO" id="GO:0005829">
    <property type="term" value="C:cytosol"/>
    <property type="evidence" value="ECO:0007669"/>
    <property type="project" value="TreeGrafter"/>
</dbReference>
<comment type="cofactor">
    <cofactor evidence="2">
        <name>NAD(+)</name>
        <dbReference type="ChEBI" id="CHEBI:57540"/>
    </cofactor>
</comment>
<dbReference type="AlphaFoldDB" id="A0A7J6MEF8"/>
<dbReference type="SUPFAM" id="SSF51735">
    <property type="entry name" value="NAD(P)-binding Rossmann-fold domains"/>
    <property type="match status" value="2"/>
</dbReference>
<comment type="caution">
    <text evidence="8">The sequence shown here is derived from an EMBL/GenBank/DDBJ whole genome shotgun (WGS) entry which is preliminary data.</text>
</comment>
<comment type="catalytic activity">
    <reaction evidence="1">
        <text>UDP-alpha-D-glucose = UDP-alpha-D-galactose</text>
        <dbReference type="Rhea" id="RHEA:22168"/>
        <dbReference type="ChEBI" id="CHEBI:58885"/>
        <dbReference type="ChEBI" id="CHEBI:66914"/>
        <dbReference type="EC" id="5.1.3.2"/>
    </reaction>
</comment>
<evidence type="ECO:0000256" key="1">
    <source>
        <dbReference type="ARBA" id="ARBA00000083"/>
    </source>
</evidence>
<evidence type="ECO:0000256" key="2">
    <source>
        <dbReference type="ARBA" id="ARBA00001911"/>
    </source>
</evidence>
<gene>
    <name evidence="8" type="ORF">FOL46_001111</name>
</gene>
<evidence type="ECO:0000313" key="8">
    <source>
        <dbReference type="EMBL" id="KAF4669973.1"/>
    </source>
</evidence>
<dbReference type="InterPro" id="IPR005886">
    <property type="entry name" value="UDP_G4E"/>
</dbReference>
<name>A0A7J6MEF8_PEROL</name>
<dbReference type="PANTHER" id="PTHR43725:SF47">
    <property type="entry name" value="UDP-GLUCOSE 4-EPIMERASE"/>
    <property type="match status" value="1"/>
</dbReference>
<feature type="domain" description="NAD(P)-binding" evidence="7">
    <location>
        <begin position="12"/>
        <end position="331"/>
    </location>
</feature>
<dbReference type="EC" id="5.1.3.2" evidence="4"/>
<accession>A0A7J6MEF8</accession>
<evidence type="ECO:0000256" key="3">
    <source>
        <dbReference type="ARBA" id="ARBA00004947"/>
    </source>
</evidence>